<comment type="caution">
    <text evidence="5">The sequence shown here is derived from an EMBL/GenBank/DDBJ whole genome shotgun (WGS) entry which is preliminary data.</text>
</comment>
<dbReference type="AlphaFoldDB" id="A0A9E4MZK9"/>
<comment type="similarity">
    <text evidence="2 3">Belongs to the small heat shock protein (HSP20) family.</text>
</comment>
<name>A0A9E4MZK9_9GAMM</name>
<dbReference type="InterPro" id="IPR008978">
    <property type="entry name" value="HSP20-like_chaperone"/>
</dbReference>
<dbReference type="EMBL" id="JAEPDI010000001">
    <property type="protein sequence ID" value="MCG7937624.1"/>
    <property type="molecule type" value="Genomic_DNA"/>
</dbReference>
<dbReference type="InterPro" id="IPR044587">
    <property type="entry name" value="HSP21-like"/>
</dbReference>
<dbReference type="PROSITE" id="PS01031">
    <property type="entry name" value="SHSP"/>
    <property type="match status" value="1"/>
</dbReference>
<dbReference type="GO" id="GO:0009408">
    <property type="term" value="P:response to heat"/>
    <property type="evidence" value="ECO:0007669"/>
    <property type="project" value="InterPro"/>
</dbReference>
<dbReference type="Pfam" id="PF00011">
    <property type="entry name" value="HSP20"/>
    <property type="match status" value="1"/>
</dbReference>
<keyword evidence="1" id="KW-0346">Stress response</keyword>
<evidence type="ECO:0000313" key="6">
    <source>
        <dbReference type="Proteomes" id="UP000886687"/>
    </source>
</evidence>
<accession>A0A9E4MZK9</accession>
<dbReference type="CDD" id="cd06464">
    <property type="entry name" value="ACD_sHsps-like"/>
    <property type="match status" value="1"/>
</dbReference>
<evidence type="ECO:0000256" key="3">
    <source>
        <dbReference type="RuleBase" id="RU003616"/>
    </source>
</evidence>
<dbReference type="PANTHER" id="PTHR46733:SF4">
    <property type="entry name" value="HEAT SHOCK PROTEIN 21, CHLOROPLASTIC"/>
    <property type="match status" value="1"/>
</dbReference>
<dbReference type="PANTHER" id="PTHR46733">
    <property type="entry name" value="26.5 KDA HEAT SHOCK PROTEIN, MITOCHONDRIAL"/>
    <property type="match status" value="1"/>
</dbReference>
<dbReference type="Proteomes" id="UP000886687">
    <property type="component" value="Unassembled WGS sequence"/>
</dbReference>
<reference evidence="5" key="1">
    <citation type="journal article" date="2021" name="Proc. Natl. Acad. Sci. U.S.A.">
        <title>Global biogeography of chemosynthetic symbionts reveals both localized and globally distributed symbiont groups. .</title>
        <authorList>
            <person name="Osvatic J.T."/>
            <person name="Wilkins L.G.E."/>
            <person name="Leibrecht L."/>
            <person name="Leray M."/>
            <person name="Zauner S."/>
            <person name="Polzin J."/>
            <person name="Camacho Y."/>
            <person name="Gros O."/>
            <person name="van Gils J.A."/>
            <person name="Eisen J.A."/>
            <person name="Petersen J.M."/>
            <person name="Yuen B."/>
        </authorList>
    </citation>
    <scope>NUCLEOTIDE SEQUENCE</scope>
    <source>
        <strain evidence="5">MAGL173</strain>
    </source>
</reference>
<evidence type="ECO:0000256" key="2">
    <source>
        <dbReference type="PROSITE-ProRule" id="PRU00285"/>
    </source>
</evidence>
<evidence type="ECO:0000313" key="5">
    <source>
        <dbReference type="EMBL" id="MCG7937624.1"/>
    </source>
</evidence>
<protein>
    <submittedName>
        <fullName evidence="5">Hsp20/alpha crystallin family protein</fullName>
    </submittedName>
</protein>
<sequence length="131" mass="14578">MSHQPEVVAKEKAVAEKRASSYQSVRPNVDIHEDKEGITLLADIPGVSREALDIQIDNEILSIDGRVELPVPNGAKADYAGNQTTRFQRSFSLSKELDGEQVEATLKDGVLALRIPKRQEFKPRKIEIRTA</sequence>
<organism evidence="5 6">
    <name type="scientific">Candidatus Thiodiazotropha lotti</name>
    <dbReference type="NCBI Taxonomy" id="2792787"/>
    <lineage>
        <taxon>Bacteria</taxon>
        <taxon>Pseudomonadati</taxon>
        <taxon>Pseudomonadota</taxon>
        <taxon>Gammaproteobacteria</taxon>
        <taxon>Chromatiales</taxon>
        <taxon>Sedimenticolaceae</taxon>
        <taxon>Candidatus Thiodiazotropha</taxon>
    </lineage>
</organism>
<evidence type="ECO:0000259" key="4">
    <source>
        <dbReference type="PROSITE" id="PS01031"/>
    </source>
</evidence>
<proteinExistence type="inferred from homology"/>
<dbReference type="InterPro" id="IPR002068">
    <property type="entry name" value="A-crystallin/Hsp20_dom"/>
</dbReference>
<dbReference type="Gene3D" id="2.60.40.790">
    <property type="match status" value="1"/>
</dbReference>
<dbReference type="SUPFAM" id="SSF49764">
    <property type="entry name" value="HSP20-like chaperones"/>
    <property type="match status" value="1"/>
</dbReference>
<gene>
    <name evidence="5" type="ORF">JAZ04_02035</name>
</gene>
<evidence type="ECO:0000256" key="1">
    <source>
        <dbReference type="ARBA" id="ARBA00023016"/>
    </source>
</evidence>
<feature type="domain" description="SHSP" evidence="4">
    <location>
        <begin position="20"/>
        <end position="131"/>
    </location>
</feature>